<comment type="caution">
    <text evidence="3">The sequence shown here is derived from an EMBL/GenBank/DDBJ whole genome shotgun (WGS) entry which is preliminary data.</text>
</comment>
<proteinExistence type="predicted"/>
<keyword evidence="4" id="KW-1185">Reference proteome</keyword>
<gene>
    <name evidence="3" type="ORF">BCUN_1229</name>
</gene>
<feature type="transmembrane region" description="Helical" evidence="1">
    <location>
        <begin position="43"/>
        <end position="64"/>
    </location>
</feature>
<organism evidence="3 4">
    <name type="scientific">Bifidobacterium cuniculi</name>
    <dbReference type="NCBI Taxonomy" id="1688"/>
    <lineage>
        <taxon>Bacteria</taxon>
        <taxon>Bacillati</taxon>
        <taxon>Actinomycetota</taxon>
        <taxon>Actinomycetes</taxon>
        <taxon>Bifidobacteriales</taxon>
        <taxon>Bifidobacteriaceae</taxon>
        <taxon>Bifidobacterium</taxon>
    </lineage>
</organism>
<evidence type="ECO:0000259" key="2">
    <source>
        <dbReference type="SMART" id="SM00858"/>
    </source>
</evidence>
<dbReference type="AlphaFoldDB" id="A0A087AY97"/>
<dbReference type="Proteomes" id="UP000029067">
    <property type="component" value="Unassembled WGS sequence"/>
</dbReference>
<dbReference type="STRING" id="1688.BCUN_1229"/>
<dbReference type="SMART" id="SM00858">
    <property type="entry name" value="SAF"/>
    <property type="match status" value="1"/>
</dbReference>
<name>A0A087AY97_9BIFI</name>
<dbReference type="EMBL" id="JGYV01000007">
    <property type="protein sequence ID" value="KFI63747.1"/>
    <property type="molecule type" value="Genomic_DNA"/>
</dbReference>
<evidence type="ECO:0000256" key="1">
    <source>
        <dbReference type="SAM" id="Phobius"/>
    </source>
</evidence>
<keyword evidence="1" id="KW-0472">Membrane</keyword>
<feature type="domain" description="SAF" evidence="2">
    <location>
        <begin position="67"/>
        <end position="129"/>
    </location>
</feature>
<evidence type="ECO:0000313" key="4">
    <source>
        <dbReference type="Proteomes" id="UP000029067"/>
    </source>
</evidence>
<sequence>MCLPRLPWRQPYADDGTMIDIHTLLHGPPGLAGRRRQWQLRRALAALLAGIATWCALQCVMATVRTRPALVAAHTLQPGDAIDADDVTVLDMPDHAALDAVLHEPAQATGSLAAVEIGAGDLLTPALLGDVPAVPPGHTVIDVRLGELQHPFALGTKVRLTAAVGCDSPTAQGCTVSDDAMVMGTAAQDGLIAMAMPAADAMRTLDVQAQAPIIAVRAP</sequence>
<reference evidence="3 4" key="1">
    <citation type="submission" date="2014-03" db="EMBL/GenBank/DDBJ databases">
        <title>Genomics of Bifidobacteria.</title>
        <authorList>
            <person name="Ventura M."/>
            <person name="Milani C."/>
            <person name="Lugli G.A."/>
        </authorList>
    </citation>
    <scope>NUCLEOTIDE SEQUENCE [LARGE SCALE GENOMIC DNA]</scope>
    <source>
        <strain evidence="3 4">LMG 10738</strain>
    </source>
</reference>
<dbReference type="CDD" id="cd11614">
    <property type="entry name" value="SAF_CpaB_FlgA_like"/>
    <property type="match status" value="1"/>
</dbReference>
<protein>
    <submittedName>
        <fullName evidence="3">Cation transport ATPase</fullName>
    </submittedName>
</protein>
<keyword evidence="1" id="KW-1133">Transmembrane helix</keyword>
<dbReference type="eggNOG" id="COG1261">
    <property type="taxonomic scope" value="Bacteria"/>
</dbReference>
<dbReference type="InterPro" id="IPR013974">
    <property type="entry name" value="SAF"/>
</dbReference>
<keyword evidence="1" id="KW-0812">Transmembrane</keyword>
<dbReference type="Pfam" id="PF08666">
    <property type="entry name" value="SAF"/>
    <property type="match status" value="1"/>
</dbReference>
<evidence type="ECO:0000313" key="3">
    <source>
        <dbReference type="EMBL" id="KFI63747.1"/>
    </source>
</evidence>
<accession>A0A087AY97</accession>